<evidence type="ECO:0000313" key="3">
    <source>
        <dbReference type="Proteomes" id="UP000266841"/>
    </source>
</evidence>
<evidence type="ECO:0000259" key="1">
    <source>
        <dbReference type="Pfam" id="PF07727"/>
    </source>
</evidence>
<reference evidence="2 3" key="1">
    <citation type="journal article" date="2012" name="Genome Biol.">
        <title>Genome and low-iron response of an oceanic diatom adapted to chronic iron limitation.</title>
        <authorList>
            <person name="Lommer M."/>
            <person name="Specht M."/>
            <person name="Roy A.S."/>
            <person name="Kraemer L."/>
            <person name="Andreson R."/>
            <person name="Gutowska M.A."/>
            <person name="Wolf J."/>
            <person name="Bergner S.V."/>
            <person name="Schilhabel M.B."/>
            <person name="Klostermeier U.C."/>
            <person name="Beiko R.G."/>
            <person name="Rosenstiel P."/>
            <person name="Hippler M."/>
            <person name="Laroche J."/>
        </authorList>
    </citation>
    <scope>NUCLEOTIDE SEQUENCE [LARGE SCALE GENOMIC DNA]</scope>
    <source>
        <strain evidence="2 3">CCMP1005</strain>
    </source>
</reference>
<organism evidence="2 3">
    <name type="scientific">Thalassiosira oceanica</name>
    <name type="common">Marine diatom</name>
    <dbReference type="NCBI Taxonomy" id="159749"/>
    <lineage>
        <taxon>Eukaryota</taxon>
        <taxon>Sar</taxon>
        <taxon>Stramenopiles</taxon>
        <taxon>Ochrophyta</taxon>
        <taxon>Bacillariophyta</taxon>
        <taxon>Coscinodiscophyceae</taxon>
        <taxon>Thalassiosirophycidae</taxon>
        <taxon>Thalassiosirales</taxon>
        <taxon>Thalassiosiraceae</taxon>
        <taxon>Thalassiosira</taxon>
    </lineage>
</organism>
<dbReference type="EMBL" id="AGNL01033847">
    <property type="protein sequence ID" value="EJK55520.1"/>
    <property type="molecule type" value="Genomic_DNA"/>
</dbReference>
<proteinExistence type="predicted"/>
<dbReference type="Pfam" id="PF07727">
    <property type="entry name" value="RVT_2"/>
    <property type="match status" value="1"/>
</dbReference>
<dbReference type="OMA" id="NTCWADA"/>
<dbReference type="OrthoDB" id="44440at2759"/>
<comment type="caution">
    <text evidence="2">The sequence shown here is derived from an EMBL/GenBank/DDBJ whole genome shotgun (WGS) entry which is preliminary data.</text>
</comment>
<accession>K0RR10</accession>
<feature type="domain" description="Reverse transcriptase Ty1/copia-type" evidence="1">
    <location>
        <begin position="15"/>
        <end position="129"/>
    </location>
</feature>
<keyword evidence="3" id="KW-1185">Reference proteome</keyword>
<dbReference type="AlphaFoldDB" id="K0RR10"/>
<dbReference type="InterPro" id="IPR013103">
    <property type="entry name" value="RVT_2"/>
</dbReference>
<dbReference type="Proteomes" id="UP000266841">
    <property type="component" value="Unassembled WGS sequence"/>
</dbReference>
<sequence length="140" mass="15758">GWKKASGHFIWDVKMDFTRKARWVKDGHRTAAPESSSYAGVVSRESIRIALTYAALHGLPVVAADIRNAYLSAPSSEKHYIICGPEFGEHEGCVALIRRALYGGKAAGRDYWHYLRKIMHNDFGFQSSRGDPDVWFREAS</sequence>
<gene>
    <name evidence="2" type="ORF">THAOC_24745</name>
</gene>
<name>K0RR10_THAOC</name>
<feature type="non-terminal residue" evidence="2">
    <location>
        <position position="1"/>
    </location>
</feature>
<evidence type="ECO:0000313" key="2">
    <source>
        <dbReference type="EMBL" id="EJK55520.1"/>
    </source>
</evidence>
<protein>
    <recommendedName>
        <fullName evidence="1">Reverse transcriptase Ty1/copia-type domain-containing protein</fullName>
    </recommendedName>
</protein>